<sequence>MSLMAAVREAFNQWERFRFMSMFEYLSAELGESWSLFI</sequence>
<organism evidence="1 2">
    <name type="scientific">Cupriavidus basilensis</name>
    <dbReference type="NCBI Taxonomy" id="68895"/>
    <lineage>
        <taxon>Bacteria</taxon>
        <taxon>Pseudomonadati</taxon>
        <taxon>Pseudomonadota</taxon>
        <taxon>Betaproteobacteria</taxon>
        <taxon>Burkholderiales</taxon>
        <taxon>Burkholderiaceae</taxon>
        <taxon>Cupriavidus</taxon>
    </lineage>
</organism>
<accession>A0A0C4YCV8</accession>
<keyword evidence="2" id="KW-1185">Reference proteome</keyword>
<dbReference type="AlphaFoldDB" id="A0A0C4YCV8"/>
<evidence type="ECO:0000313" key="2">
    <source>
        <dbReference type="Proteomes" id="UP000031843"/>
    </source>
</evidence>
<name>A0A0C4YCV8_9BURK</name>
<proteinExistence type="predicted"/>
<dbReference type="KEGG" id="cbw:RR42_s1884"/>
<reference evidence="1 2" key="1">
    <citation type="journal article" date="2015" name="Genome Announc.">
        <title>Complete Genome Sequence of Cupriavidus basilensis 4G11, Isolated from the Oak Ridge Field Research Center Site.</title>
        <authorList>
            <person name="Ray J."/>
            <person name="Waters R.J."/>
            <person name="Skerker J.M."/>
            <person name="Kuehl J.V."/>
            <person name="Price M.N."/>
            <person name="Huang J."/>
            <person name="Chakraborty R."/>
            <person name="Arkin A.P."/>
            <person name="Deutschbauer A."/>
        </authorList>
    </citation>
    <scope>NUCLEOTIDE SEQUENCE [LARGE SCALE GENOMIC DNA]</scope>
    <source>
        <strain evidence="1">4G11</strain>
    </source>
</reference>
<dbReference type="EMBL" id="CP010537">
    <property type="protein sequence ID" value="AJG23472.1"/>
    <property type="molecule type" value="Genomic_DNA"/>
</dbReference>
<evidence type="ECO:0000313" key="1">
    <source>
        <dbReference type="EMBL" id="AJG23472.1"/>
    </source>
</evidence>
<gene>
    <name evidence="1" type="ORF">RR42_s1884</name>
</gene>
<dbReference type="Proteomes" id="UP000031843">
    <property type="component" value="Chromosome secondary"/>
</dbReference>
<protein>
    <submittedName>
        <fullName evidence="1">Uncharacterized protein</fullName>
    </submittedName>
</protein>